<dbReference type="EMBL" id="VFMN01000001">
    <property type="protein sequence ID" value="TQJ10048.1"/>
    <property type="molecule type" value="Genomic_DNA"/>
</dbReference>
<evidence type="ECO:0000256" key="2">
    <source>
        <dbReference type="ARBA" id="ARBA00022723"/>
    </source>
</evidence>
<protein>
    <submittedName>
        <fullName evidence="10">Zn-dependent metalloprotease</fullName>
    </submittedName>
</protein>
<dbReference type="GO" id="GO:0004222">
    <property type="term" value="F:metalloendopeptidase activity"/>
    <property type="evidence" value="ECO:0007669"/>
    <property type="project" value="InterPro"/>
</dbReference>
<feature type="region of interest" description="Disordered" evidence="7">
    <location>
        <begin position="194"/>
        <end position="213"/>
    </location>
</feature>
<proteinExistence type="predicted"/>
<dbReference type="InterPro" id="IPR011096">
    <property type="entry name" value="FTP_domain"/>
</dbReference>
<dbReference type="GO" id="GO:0006508">
    <property type="term" value="P:proteolysis"/>
    <property type="evidence" value="ECO:0007669"/>
    <property type="project" value="UniProtKB-KW"/>
</dbReference>
<evidence type="ECO:0000313" key="11">
    <source>
        <dbReference type="Proteomes" id="UP000317893"/>
    </source>
</evidence>
<dbReference type="PANTHER" id="PTHR33794:SF1">
    <property type="entry name" value="BACILLOLYSIN"/>
    <property type="match status" value="1"/>
</dbReference>
<dbReference type="SUPFAM" id="SSF55486">
    <property type="entry name" value="Metalloproteases ('zincins'), catalytic domain"/>
    <property type="match status" value="1"/>
</dbReference>
<keyword evidence="11" id="KW-1185">Reference proteome</keyword>
<dbReference type="InterPro" id="IPR050728">
    <property type="entry name" value="Zinc_Metalloprotease_M4"/>
</dbReference>
<dbReference type="PANTHER" id="PTHR33794">
    <property type="entry name" value="BACILLOLYSIN"/>
    <property type="match status" value="1"/>
</dbReference>
<dbReference type="AlphaFoldDB" id="A0A542E3X5"/>
<gene>
    <name evidence="10" type="ORF">FB458_3166</name>
</gene>
<keyword evidence="4" id="KW-0378">Hydrolase</keyword>
<dbReference type="GO" id="GO:0005615">
    <property type="term" value="C:extracellular space"/>
    <property type="evidence" value="ECO:0007669"/>
    <property type="project" value="InterPro"/>
</dbReference>
<feature type="domain" description="FTP" evidence="9">
    <location>
        <begin position="47"/>
        <end position="86"/>
    </location>
</feature>
<reference evidence="10 11" key="1">
    <citation type="submission" date="2019-06" db="EMBL/GenBank/DDBJ databases">
        <title>Sequencing the genomes of 1000 actinobacteria strains.</title>
        <authorList>
            <person name="Klenk H.-P."/>
        </authorList>
    </citation>
    <scope>NUCLEOTIDE SEQUENCE [LARGE SCALE GENOMIC DNA]</scope>
    <source>
        <strain evidence="10 11">DSM 18607</strain>
    </source>
</reference>
<name>A0A542E3X5_9MICO</name>
<keyword evidence="2" id="KW-0479">Metal-binding</keyword>
<evidence type="ECO:0000256" key="3">
    <source>
        <dbReference type="ARBA" id="ARBA00022729"/>
    </source>
</evidence>
<evidence type="ECO:0000256" key="8">
    <source>
        <dbReference type="SAM" id="SignalP"/>
    </source>
</evidence>
<dbReference type="RefSeq" id="WP_141849324.1">
    <property type="nucleotide sequence ID" value="NZ_BAAAPR010000001.1"/>
</dbReference>
<keyword evidence="1 10" id="KW-0645">Protease</keyword>
<dbReference type="GO" id="GO:0008270">
    <property type="term" value="F:zinc ion binding"/>
    <property type="evidence" value="ECO:0007669"/>
    <property type="project" value="InterPro"/>
</dbReference>
<dbReference type="InterPro" id="IPR006311">
    <property type="entry name" value="TAT_signal"/>
</dbReference>
<dbReference type="OrthoDB" id="5377264at2"/>
<evidence type="ECO:0000256" key="6">
    <source>
        <dbReference type="ARBA" id="ARBA00023049"/>
    </source>
</evidence>
<evidence type="ECO:0000259" key="9">
    <source>
        <dbReference type="Pfam" id="PF07504"/>
    </source>
</evidence>
<dbReference type="Pfam" id="PF07504">
    <property type="entry name" value="FTP"/>
    <property type="match status" value="1"/>
</dbReference>
<evidence type="ECO:0000256" key="1">
    <source>
        <dbReference type="ARBA" id="ARBA00022670"/>
    </source>
</evidence>
<dbReference type="PROSITE" id="PS51318">
    <property type="entry name" value="TAT"/>
    <property type="match status" value="1"/>
</dbReference>
<feature type="compositionally biased region" description="Low complexity" evidence="7">
    <location>
        <begin position="197"/>
        <end position="213"/>
    </location>
</feature>
<evidence type="ECO:0000313" key="10">
    <source>
        <dbReference type="EMBL" id="TQJ10048.1"/>
    </source>
</evidence>
<dbReference type="Proteomes" id="UP000317893">
    <property type="component" value="Unassembled WGS sequence"/>
</dbReference>
<organism evidence="10 11">
    <name type="scientific">Lapillicoccus jejuensis</name>
    <dbReference type="NCBI Taxonomy" id="402171"/>
    <lineage>
        <taxon>Bacteria</taxon>
        <taxon>Bacillati</taxon>
        <taxon>Actinomycetota</taxon>
        <taxon>Actinomycetes</taxon>
        <taxon>Micrococcales</taxon>
        <taxon>Intrasporangiaceae</taxon>
        <taxon>Lapillicoccus</taxon>
    </lineage>
</organism>
<accession>A0A542E3X5</accession>
<keyword evidence="6 10" id="KW-0482">Metalloprotease</keyword>
<dbReference type="InterPro" id="IPR027268">
    <property type="entry name" value="Peptidase_M4/M1_CTD_sf"/>
</dbReference>
<dbReference type="Pfam" id="PF02128">
    <property type="entry name" value="Peptidase_M36"/>
    <property type="match status" value="1"/>
</dbReference>
<evidence type="ECO:0000256" key="4">
    <source>
        <dbReference type="ARBA" id="ARBA00022801"/>
    </source>
</evidence>
<feature type="signal peptide" evidence="8">
    <location>
        <begin position="1"/>
        <end position="33"/>
    </location>
</feature>
<evidence type="ECO:0000256" key="5">
    <source>
        <dbReference type="ARBA" id="ARBA00022833"/>
    </source>
</evidence>
<comment type="caution">
    <text evidence="10">The sequence shown here is derived from an EMBL/GenBank/DDBJ whole genome shotgun (WGS) entry which is preliminary data.</text>
</comment>
<dbReference type="Gene3D" id="1.10.390.10">
    <property type="entry name" value="Neutral Protease Domain 2"/>
    <property type="match status" value="1"/>
</dbReference>
<keyword evidence="3 8" id="KW-0732">Signal</keyword>
<feature type="chain" id="PRO_5021861864" evidence="8">
    <location>
        <begin position="34"/>
        <end position="511"/>
    </location>
</feature>
<dbReference type="InterPro" id="IPR001842">
    <property type="entry name" value="Peptidase_M36"/>
</dbReference>
<evidence type="ECO:0000256" key="7">
    <source>
        <dbReference type="SAM" id="MobiDB-lite"/>
    </source>
</evidence>
<sequence length="511" mass="52877">MSRSSLRRTVAGGATLAAGAALLAGVAAPTAGAQPAATSAAAAVPAGLVPVRTLTSLLGTHAWYAQTFHGLPVVDGYYAVHTLTSGTSVADGRRSVPATLVTTPALTAQTALGRAASARTAAASAAAGKAVAAGHPKNAPLAPAVAGDSRATLAVVGGPDAAIVWQVITTGDDGESRTLVDARTGAVREVRSLSKNAEGPAATPAGTDATGTASVFDPNPVVALRDESLTDGKDANSAVPNRAYVTVALPRLLPGSTTLSGRYAKVTKAAGGLAKSAGHDFTYRRADDRFEQANAYYGIDKAQAYIRSLGFTDVNNEPQRLHVDTYKGDNSFYSPTQDTITYGTGGVDDAEDLEVVWHEYGHAIQDAQVPGYGSSEEAGATGEGFGDYWAVSMAQPTSRGFDDPCVMDWDSTSYTTTVPHCLRRTDTGKTVADMTGEVHDDGEIWSNALWDVHQALGRDEANRIVLEAQFSYTPDTSFAAAARVTVATARSLYGDPAARTVRQAFAARGIL</sequence>
<keyword evidence="5" id="KW-0862">Zinc</keyword>